<dbReference type="EMBL" id="CP050692">
    <property type="protein sequence ID" value="QIT42159.1"/>
    <property type="molecule type" value="Genomic_DNA"/>
</dbReference>
<evidence type="ECO:0000259" key="2">
    <source>
        <dbReference type="Pfam" id="PF04542"/>
    </source>
</evidence>
<dbReference type="GO" id="GO:0006352">
    <property type="term" value="P:DNA-templated transcription initiation"/>
    <property type="evidence" value="ECO:0007669"/>
    <property type="project" value="InterPro"/>
</dbReference>
<dbReference type="Gene3D" id="1.10.1740.10">
    <property type="match status" value="1"/>
</dbReference>
<sequence length="283" mass="31259">MFACSGETTAIRVEGVRATKDDMDLALDIFLAQRARLFRTAYQILDDASRAEDVVQDVWVRWQRTDRARVENPAAFLTTVTSRLAINVIQSARHRHEVASESHLRNVTDPTIQDPVLRAEQTVAIEEALARLMARLTPDGLAAYVLRKGFDYAYTDLARLLDTSVPNARQLVRRAQARLDADGGKPVPTESHRHLVAAFRTAANTGDLTGLTQILAPENQGSRLRSSTAGSRHQVHNSIPQAVGRTPRNAGVGPPGRRSARVAMRQPLPSRECEWHEGDACFA</sequence>
<reference evidence="3 4" key="1">
    <citation type="submission" date="2020-03" db="EMBL/GenBank/DDBJ databases">
        <title>Is there a link between lipid content and antibiotic production in Streptomyces?</title>
        <authorList>
            <person name="David M."/>
            <person name="Lejeune C."/>
            <person name="Abreu S."/>
            <person name="Thibessard A."/>
            <person name="Leblond P."/>
            <person name="Chaminade P."/>
            <person name="Virolle M.-J."/>
        </authorList>
    </citation>
    <scope>NUCLEOTIDE SEQUENCE [LARGE SCALE GENOMIC DNA]</scope>
    <source>
        <strain evidence="3 4">DSM 41481</strain>
    </source>
</reference>
<dbReference type="Gene3D" id="1.10.10.10">
    <property type="entry name" value="Winged helix-like DNA-binding domain superfamily/Winged helix DNA-binding domain"/>
    <property type="match status" value="1"/>
</dbReference>
<name>A0AAE6Y4Q5_STRAT</name>
<dbReference type="PANTHER" id="PTHR30173:SF36">
    <property type="entry name" value="ECF RNA POLYMERASE SIGMA FACTOR SIGJ"/>
    <property type="match status" value="1"/>
</dbReference>
<accession>A0AAE6Y4Q5</accession>
<dbReference type="Pfam" id="PF04542">
    <property type="entry name" value="Sigma70_r2"/>
    <property type="match status" value="1"/>
</dbReference>
<evidence type="ECO:0000313" key="4">
    <source>
        <dbReference type="Proteomes" id="UP000502504"/>
    </source>
</evidence>
<evidence type="ECO:0000256" key="1">
    <source>
        <dbReference type="SAM" id="MobiDB-lite"/>
    </source>
</evidence>
<feature type="compositionally biased region" description="Basic and acidic residues" evidence="1">
    <location>
        <begin position="271"/>
        <end position="283"/>
    </location>
</feature>
<protein>
    <submittedName>
        <fullName evidence="3">RNA polymerase subunit sigma-70</fullName>
    </submittedName>
</protein>
<dbReference type="SUPFAM" id="SSF88946">
    <property type="entry name" value="Sigma2 domain of RNA polymerase sigma factors"/>
    <property type="match status" value="1"/>
</dbReference>
<dbReference type="SUPFAM" id="SSF88659">
    <property type="entry name" value="Sigma3 and sigma4 domains of RNA polymerase sigma factors"/>
    <property type="match status" value="1"/>
</dbReference>
<dbReference type="PANTHER" id="PTHR30173">
    <property type="entry name" value="SIGMA 19 FACTOR"/>
    <property type="match status" value="1"/>
</dbReference>
<proteinExistence type="predicted"/>
<feature type="region of interest" description="Disordered" evidence="1">
    <location>
        <begin position="242"/>
        <end position="283"/>
    </location>
</feature>
<dbReference type="InterPro" id="IPR052704">
    <property type="entry name" value="ECF_Sigma-70_Domain"/>
</dbReference>
<feature type="domain" description="RNA polymerase sigma-70 region 2" evidence="2">
    <location>
        <begin position="34"/>
        <end position="93"/>
    </location>
</feature>
<dbReference type="InterPro" id="IPR013325">
    <property type="entry name" value="RNA_pol_sigma_r2"/>
</dbReference>
<dbReference type="InterPro" id="IPR007627">
    <property type="entry name" value="RNA_pol_sigma70_r2"/>
</dbReference>
<dbReference type="InterPro" id="IPR013324">
    <property type="entry name" value="RNA_pol_sigma_r3/r4-like"/>
</dbReference>
<dbReference type="RefSeq" id="WP_078631476.1">
    <property type="nucleotide sequence ID" value="NZ_CM007717.1"/>
</dbReference>
<dbReference type="Proteomes" id="UP000502504">
    <property type="component" value="Chromosome"/>
</dbReference>
<dbReference type="InterPro" id="IPR036388">
    <property type="entry name" value="WH-like_DNA-bd_sf"/>
</dbReference>
<dbReference type="GO" id="GO:0016987">
    <property type="term" value="F:sigma factor activity"/>
    <property type="evidence" value="ECO:0007669"/>
    <property type="project" value="TreeGrafter"/>
</dbReference>
<evidence type="ECO:0000313" key="3">
    <source>
        <dbReference type="EMBL" id="QIT42159.1"/>
    </source>
</evidence>
<gene>
    <name evidence="3" type="ORF">HCX60_00275</name>
</gene>
<dbReference type="AlphaFoldDB" id="A0AAE6Y4Q5"/>
<organism evidence="3 4">
    <name type="scientific">Streptomyces antibioticus</name>
    <dbReference type="NCBI Taxonomy" id="1890"/>
    <lineage>
        <taxon>Bacteria</taxon>
        <taxon>Bacillati</taxon>
        <taxon>Actinomycetota</taxon>
        <taxon>Actinomycetes</taxon>
        <taxon>Kitasatosporales</taxon>
        <taxon>Streptomycetaceae</taxon>
        <taxon>Streptomyces</taxon>
    </lineage>
</organism>